<evidence type="ECO:0000313" key="2">
    <source>
        <dbReference type="EMBL" id="KAJ1191718.1"/>
    </source>
</evidence>
<dbReference type="EMBL" id="JANPWB010000004">
    <property type="protein sequence ID" value="KAJ1191718.1"/>
    <property type="molecule type" value="Genomic_DNA"/>
</dbReference>
<evidence type="ECO:0000256" key="1">
    <source>
        <dbReference type="SAM" id="MobiDB-lite"/>
    </source>
</evidence>
<gene>
    <name evidence="2" type="ORF">NDU88_001034</name>
</gene>
<name>A0AAV7URN6_PLEWA</name>
<evidence type="ECO:0000313" key="3">
    <source>
        <dbReference type="Proteomes" id="UP001066276"/>
    </source>
</evidence>
<keyword evidence="3" id="KW-1185">Reference proteome</keyword>
<organism evidence="2 3">
    <name type="scientific">Pleurodeles waltl</name>
    <name type="common">Iberian ribbed newt</name>
    <dbReference type="NCBI Taxonomy" id="8319"/>
    <lineage>
        <taxon>Eukaryota</taxon>
        <taxon>Metazoa</taxon>
        <taxon>Chordata</taxon>
        <taxon>Craniata</taxon>
        <taxon>Vertebrata</taxon>
        <taxon>Euteleostomi</taxon>
        <taxon>Amphibia</taxon>
        <taxon>Batrachia</taxon>
        <taxon>Caudata</taxon>
        <taxon>Salamandroidea</taxon>
        <taxon>Salamandridae</taxon>
        <taxon>Pleurodelinae</taxon>
        <taxon>Pleurodeles</taxon>
    </lineage>
</organism>
<feature type="region of interest" description="Disordered" evidence="1">
    <location>
        <begin position="49"/>
        <end position="91"/>
    </location>
</feature>
<reference evidence="2" key="1">
    <citation type="journal article" date="2022" name="bioRxiv">
        <title>Sequencing and chromosome-scale assembly of the giantPleurodeles waltlgenome.</title>
        <authorList>
            <person name="Brown T."/>
            <person name="Elewa A."/>
            <person name="Iarovenko S."/>
            <person name="Subramanian E."/>
            <person name="Araus A.J."/>
            <person name="Petzold A."/>
            <person name="Susuki M."/>
            <person name="Suzuki K.-i.T."/>
            <person name="Hayashi T."/>
            <person name="Toyoda A."/>
            <person name="Oliveira C."/>
            <person name="Osipova E."/>
            <person name="Leigh N.D."/>
            <person name="Simon A."/>
            <person name="Yun M.H."/>
        </authorList>
    </citation>
    <scope>NUCLEOTIDE SEQUENCE</scope>
    <source>
        <strain evidence="2">20211129_DDA</strain>
        <tissue evidence="2">Liver</tissue>
    </source>
</reference>
<dbReference type="AlphaFoldDB" id="A0AAV7URN6"/>
<dbReference type="Proteomes" id="UP001066276">
    <property type="component" value="Chromosome 2_2"/>
</dbReference>
<sequence length="165" mass="18245">MHYCSGFYIRTHASRFEVGHLNVRHSENRRGTSCREALPGQLVNGKRTTRTMCRNKAARTPSHSADSRAYPERSNSSATRDCVPPTNPAPPDKLNLILQEIRESWTAIDHLINSIASDLSILRDDHKKMADKVNAAEGTLSKLIPPACPELGQPGRLQASYPATT</sequence>
<protein>
    <submittedName>
        <fullName evidence="2">Uncharacterized protein</fullName>
    </submittedName>
</protein>
<comment type="caution">
    <text evidence="2">The sequence shown here is derived from an EMBL/GenBank/DDBJ whole genome shotgun (WGS) entry which is preliminary data.</text>
</comment>
<accession>A0AAV7URN6</accession>
<proteinExistence type="predicted"/>